<dbReference type="SUPFAM" id="SSF101148">
    <property type="entry name" value="Plant invertase/pectin methylesterase inhibitor"/>
    <property type="match status" value="1"/>
</dbReference>
<dbReference type="Proteomes" id="UP001415857">
    <property type="component" value="Unassembled WGS sequence"/>
</dbReference>
<feature type="signal peptide" evidence="4">
    <location>
        <begin position="1"/>
        <end position="28"/>
    </location>
</feature>
<dbReference type="SMART" id="SM00856">
    <property type="entry name" value="PMEI"/>
    <property type="match status" value="1"/>
</dbReference>
<evidence type="ECO:0000256" key="4">
    <source>
        <dbReference type="SAM" id="SignalP"/>
    </source>
</evidence>
<evidence type="ECO:0000256" key="2">
    <source>
        <dbReference type="ARBA" id="ARBA00023157"/>
    </source>
</evidence>
<dbReference type="GO" id="GO:0004857">
    <property type="term" value="F:enzyme inhibitor activity"/>
    <property type="evidence" value="ECO:0007669"/>
    <property type="project" value="InterPro"/>
</dbReference>
<sequence>MNSLISLKPIFLLHFVLLFLIFPPLSQSSFQPLAPKGSDLIDNTCKQTPYYDLCVSSLRSDPRSSSADVQGLALIITDMVLGNATDTLALIEDLLKQIKDPSLEKALAYCAELYIPVVKYDLPQAIEALTKGHYKFANYSISEAGNQADTCEKNFTGSTVSPLTDQNSLVHDLSAVAASIANKLGG</sequence>
<dbReference type="PANTHER" id="PTHR36710">
    <property type="entry name" value="PECTINESTERASE INHIBITOR-LIKE"/>
    <property type="match status" value="1"/>
</dbReference>
<proteinExistence type="inferred from homology"/>
<dbReference type="NCBIfam" id="TIGR01614">
    <property type="entry name" value="PME_inhib"/>
    <property type="match status" value="1"/>
</dbReference>
<dbReference type="FunFam" id="1.20.140.40:FF:000009">
    <property type="entry name" value="Invertase/pectin methylesterase inhibitor family protein"/>
    <property type="match status" value="1"/>
</dbReference>
<dbReference type="InterPro" id="IPR034087">
    <property type="entry name" value="C/VIF1"/>
</dbReference>
<dbReference type="AlphaFoldDB" id="A0AAP0X764"/>
<evidence type="ECO:0000313" key="7">
    <source>
        <dbReference type="Proteomes" id="UP001415857"/>
    </source>
</evidence>
<organism evidence="6 7">
    <name type="scientific">Liquidambar formosana</name>
    <name type="common">Formosan gum</name>
    <dbReference type="NCBI Taxonomy" id="63359"/>
    <lineage>
        <taxon>Eukaryota</taxon>
        <taxon>Viridiplantae</taxon>
        <taxon>Streptophyta</taxon>
        <taxon>Embryophyta</taxon>
        <taxon>Tracheophyta</taxon>
        <taxon>Spermatophyta</taxon>
        <taxon>Magnoliopsida</taxon>
        <taxon>eudicotyledons</taxon>
        <taxon>Gunneridae</taxon>
        <taxon>Pentapetalae</taxon>
        <taxon>Saxifragales</taxon>
        <taxon>Altingiaceae</taxon>
        <taxon>Liquidambar</taxon>
    </lineage>
</organism>
<evidence type="ECO:0000259" key="5">
    <source>
        <dbReference type="SMART" id="SM00856"/>
    </source>
</evidence>
<evidence type="ECO:0000256" key="1">
    <source>
        <dbReference type="ARBA" id="ARBA00022729"/>
    </source>
</evidence>
<protein>
    <recommendedName>
        <fullName evidence="5">Pectinesterase inhibitor domain-containing protein</fullName>
    </recommendedName>
</protein>
<gene>
    <name evidence="6" type="ORF">L1049_020153</name>
</gene>
<dbReference type="InterPro" id="IPR052421">
    <property type="entry name" value="PCW_Enzyme_Inhibitor"/>
</dbReference>
<comment type="similarity">
    <text evidence="3">Belongs to the PMEI family.</text>
</comment>
<comment type="caution">
    <text evidence="6">The sequence shown here is derived from an EMBL/GenBank/DDBJ whole genome shotgun (WGS) entry which is preliminary data.</text>
</comment>
<evidence type="ECO:0000256" key="3">
    <source>
        <dbReference type="ARBA" id="ARBA00038471"/>
    </source>
</evidence>
<feature type="chain" id="PRO_5043008644" description="Pectinesterase inhibitor domain-containing protein" evidence="4">
    <location>
        <begin position="29"/>
        <end position="186"/>
    </location>
</feature>
<dbReference type="Pfam" id="PF04043">
    <property type="entry name" value="PMEI"/>
    <property type="match status" value="1"/>
</dbReference>
<dbReference type="Gene3D" id="1.20.140.40">
    <property type="entry name" value="Invertase/pectin methylesterase inhibitor family protein"/>
    <property type="match status" value="1"/>
</dbReference>
<dbReference type="PANTHER" id="PTHR36710:SF13">
    <property type="entry name" value="PUTATIVE-RELATED"/>
    <property type="match status" value="1"/>
</dbReference>
<keyword evidence="2" id="KW-1015">Disulfide bond</keyword>
<accession>A0AAP0X764</accession>
<keyword evidence="7" id="KW-1185">Reference proteome</keyword>
<feature type="domain" description="Pectinesterase inhibitor" evidence="5">
    <location>
        <begin position="36"/>
        <end position="180"/>
    </location>
</feature>
<dbReference type="EMBL" id="JBBPBK010000001">
    <property type="protein sequence ID" value="KAK9292192.1"/>
    <property type="molecule type" value="Genomic_DNA"/>
</dbReference>
<dbReference type="CDD" id="cd15796">
    <property type="entry name" value="CIF_like"/>
    <property type="match status" value="1"/>
</dbReference>
<reference evidence="6 7" key="1">
    <citation type="journal article" date="2024" name="Plant J.">
        <title>Genome sequences and population genomics reveal climatic adaptation and genomic divergence between two closely related sweetgum species.</title>
        <authorList>
            <person name="Xu W.Q."/>
            <person name="Ren C.Q."/>
            <person name="Zhang X.Y."/>
            <person name="Comes H.P."/>
            <person name="Liu X.H."/>
            <person name="Li Y.G."/>
            <person name="Kettle C.J."/>
            <person name="Jalonen R."/>
            <person name="Gaisberger H."/>
            <person name="Ma Y.Z."/>
            <person name="Qiu Y.X."/>
        </authorList>
    </citation>
    <scope>NUCLEOTIDE SEQUENCE [LARGE SCALE GENOMIC DNA]</scope>
    <source>
        <strain evidence="6">Hangzhou</strain>
    </source>
</reference>
<keyword evidence="1 4" id="KW-0732">Signal</keyword>
<dbReference type="InterPro" id="IPR035513">
    <property type="entry name" value="Invertase/methylesterase_inhib"/>
</dbReference>
<dbReference type="InterPro" id="IPR006501">
    <property type="entry name" value="Pectinesterase_inhib_dom"/>
</dbReference>
<evidence type="ECO:0000313" key="6">
    <source>
        <dbReference type="EMBL" id="KAK9292192.1"/>
    </source>
</evidence>
<name>A0AAP0X764_LIQFO</name>